<gene>
    <name evidence="2" type="ORF">TCIL3000_10_4540</name>
</gene>
<dbReference type="VEuPathDB" id="TriTrypDB:TcIL3000_10_4540"/>
<name>G0UWC5_TRYCI</name>
<proteinExistence type="predicted"/>
<dbReference type="EMBL" id="HE575323">
    <property type="protein sequence ID" value="CCC93691.1"/>
    <property type="molecule type" value="Genomic_DNA"/>
</dbReference>
<accession>G0UWC5</accession>
<keyword evidence="1" id="KW-0732">Signal</keyword>
<reference evidence="2" key="1">
    <citation type="journal article" date="2012" name="Proc. Natl. Acad. Sci. U.S.A.">
        <title>Antigenic diversity is generated by distinct evolutionary mechanisms in African trypanosome species.</title>
        <authorList>
            <person name="Jackson A.P."/>
            <person name="Berry A."/>
            <person name="Aslett M."/>
            <person name="Allison H.C."/>
            <person name="Burton P."/>
            <person name="Vavrova-Anderson J."/>
            <person name="Brown R."/>
            <person name="Browne H."/>
            <person name="Corton N."/>
            <person name="Hauser H."/>
            <person name="Gamble J."/>
            <person name="Gilderthorp R."/>
            <person name="Marcello L."/>
            <person name="McQuillan J."/>
            <person name="Otto T.D."/>
            <person name="Quail M.A."/>
            <person name="Sanders M.J."/>
            <person name="van Tonder A."/>
            <person name="Ginger M.L."/>
            <person name="Field M.C."/>
            <person name="Barry J.D."/>
            <person name="Hertz-Fowler C."/>
            <person name="Berriman M."/>
        </authorList>
    </citation>
    <scope>NUCLEOTIDE SEQUENCE</scope>
    <source>
        <strain evidence="2">IL3000</strain>
    </source>
</reference>
<feature type="signal peptide" evidence="1">
    <location>
        <begin position="1"/>
        <end position="21"/>
    </location>
</feature>
<feature type="chain" id="PRO_5003410670" evidence="1">
    <location>
        <begin position="22"/>
        <end position="1367"/>
    </location>
</feature>
<evidence type="ECO:0000313" key="2">
    <source>
        <dbReference type="EMBL" id="CCC93691.1"/>
    </source>
</evidence>
<evidence type="ECO:0000256" key="1">
    <source>
        <dbReference type="SAM" id="SignalP"/>
    </source>
</evidence>
<organism evidence="2">
    <name type="scientific">Trypanosoma congolense (strain IL3000)</name>
    <dbReference type="NCBI Taxonomy" id="1068625"/>
    <lineage>
        <taxon>Eukaryota</taxon>
        <taxon>Discoba</taxon>
        <taxon>Euglenozoa</taxon>
        <taxon>Kinetoplastea</taxon>
        <taxon>Metakinetoplastina</taxon>
        <taxon>Trypanosomatida</taxon>
        <taxon>Trypanosomatidae</taxon>
        <taxon>Trypanosoma</taxon>
        <taxon>Nannomonas</taxon>
    </lineage>
</organism>
<sequence>MRSVAGFLLLLLLLRSLTACAYEEYYDGESDDTRRVKFSFHDTFFNTTKNMQLLSDLMLPLRVMLYSSEGVNALCWELVFMDKKRGVCPRPGLWELVEELLGERTPVEEKYGTSRLEAMQVLFRYNATQYSIHNNSEMLGFIGVMLAWDSHPVWVHATELVAYHNAGQSISLGVDAAAVSRREKRWTMEMRVGSQRLNIENVNREIRYEHTMAIERDRRLLREKEEEKHRRKVFLEELREFRKHDGEIIKKHRVASGNTVEDGRLYYQKERRIIRCENVRHALKTLRSQVPSAEPRMQYLAGREKEMCGGSPADEGVAMTSVGTCDVRCPSYCDGVKTLEEWAAHSGSSNSVVQLHALYHNVLMSDSDSNEEVTEEYFSLLRRLVMEDVDRGVFSTCGDVCIPSPSLRREMTLFAGLIALLDDDDDNNATSNTVDGEKSDRVSGKWWFGATKAFLRIWEAAHFGSIRALRILATMKEHGILTPQQGQVSLMMLRSSLAQDGSYFWKTVMESVLPEREKYSTVSAEKLLKKERFFGIHNSWSIVNEPYLTRYYVQAIVAEVDALDEYQEDVTSSHQPLRSLERSIFRARLFVAGIKGAPRDLQRAECLLLTVLRKLEYMCDVTHPSSDDESHFSQNGRGGGCYEHIEQLQTLRYGSSNVGRCDLHLVVDGVPSASTTKTLSQFYKFVRPRKIRLLLKETLLLLSYVQVLNGVKMELAAKYAFLSIQLSAAAFQKALADIPPAVKDAFHAANRSAKHFSDFLKRKNSPGASLLAHALRRRGPRDGLADLTRSGFPSSEDFLLLAVAAPAVGEEGERLMRVVAESFYGTPTCTEEANHTPCRTQLSFFLLREAARLWRDEKNSLSIFEKTYSLSHSGDAFFLMASLLRSGNISVSDIRHGKLFSRAVYAPSVSHVFRPTAVDTDITYVAKLNEFLRRTPLSPVWRSMSVNHRDWEQFAESWPTLRELQVTRFAVQRSLHEHDILPLLIVSDMHDYLDETRWSGVQRFFRDAWDSISLLFTKSRSETLEEEFARGILKERRGIDTLSSIAEGLAGSVTRSHFVRQSVIALQLLALAMNSGEPDGFSILLSEEMARQNRHLRSLAVLLTEHIWSHSSLMEVWTEEHKAAQWHALKPKTRGYGAVLSVNPRASFDYAFPESRLDLFTQIIIKRVASRCTKLSQRGASASFKDISTPQRIDKEFVEELALCSGVLVSDALKRRRQFPPQEPYNGMYFPVASSLCLRQLLTHVQLTNDSPFPGINAEEFEIWLLEALVNLTAMQSRYYGISIFGGHRDSSSDEMEGDNGRFQKRLVEPWRRGDYGDGSEMWVPDVGEGAFYNKRLHSVSGTFLGAHLQLMYKRGVLWMKRMLNVV</sequence>
<protein>
    <submittedName>
        <fullName evidence="2">Uncharacterized protein</fullName>
    </submittedName>
</protein>